<evidence type="ECO:0000313" key="7">
    <source>
        <dbReference type="Proteomes" id="UP001166093"/>
    </source>
</evidence>
<evidence type="ECO:0000259" key="5">
    <source>
        <dbReference type="Pfam" id="PF01416"/>
    </source>
</evidence>
<evidence type="ECO:0000256" key="1">
    <source>
        <dbReference type="ARBA" id="ARBA00009375"/>
    </source>
</evidence>
<dbReference type="SUPFAM" id="SSF55120">
    <property type="entry name" value="Pseudouridine synthase"/>
    <property type="match status" value="1"/>
</dbReference>
<dbReference type="InterPro" id="IPR020095">
    <property type="entry name" value="PsdUridine_synth_TruA_C"/>
</dbReference>
<reference evidence="6" key="1">
    <citation type="journal article" date="2021" name="Cell">
        <title>Tracing the genetic footprints of vertebrate landing in non-teleost ray-finned fishes.</title>
        <authorList>
            <person name="Bi X."/>
            <person name="Wang K."/>
            <person name="Yang L."/>
            <person name="Pan H."/>
            <person name="Jiang H."/>
            <person name="Wei Q."/>
            <person name="Fang M."/>
            <person name="Yu H."/>
            <person name="Zhu C."/>
            <person name="Cai Y."/>
            <person name="He Y."/>
            <person name="Gan X."/>
            <person name="Zeng H."/>
            <person name="Yu D."/>
            <person name="Zhu Y."/>
            <person name="Jiang H."/>
            <person name="Qiu Q."/>
            <person name="Yang H."/>
            <person name="Zhang Y.E."/>
            <person name="Wang W."/>
            <person name="Zhu M."/>
            <person name="He S."/>
            <person name="Zhang G."/>
        </authorList>
    </citation>
    <scope>NUCLEOTIDE SEQUENCE</scope>
    <source>
        <strain evidence="6">Pddl_001</strain>
    </source>
</reference>
<protein>
    <submittedName>
        <fullName evidence="6">TRUA synthase</fullName>
    </submittedName>
</protein>
<evidence type="ECO:0000256" key="4">
    <source>
        <dbReference type="SAM" id="MobiDB-lite"/>
    </source>
</evidence>
<dbReference type="Gene3D" id="3.30.70.660">
    <property type="entry name" value="Pseudouridine synthase I, catalytic domain, C-terminal subdomain"/>
    <property type="match status" value="1"/>
</dbReference>
<dbReference type="CDD" id="cd02568">
    <property type="entry name" value="PseudoU_synth_PUS1_PUS2"/>
    <property type="match status" value="1"/>
</dbReference>
<evidence type="ECO:0000313" key="6">
    <source>
        <dbReference type="EMBL" id="MBN3276988.1"/>
    </source>
</evidence>
<dbReference type="PANTHER" id="PTHR11142">
    <property type="entry name" value="PSEUDOURIDYLATE SYNTHASE"/>
    <property type="match status" value="1"/>
</dbReference>
<sequence length="427" mass="48428">MSEEQCLKALPARGSEPLKRGVEGKSEPAENGKVVKRFKASAEEPSEEEQKKLPKRKVVLLMAYSGKGYHGMQRNLGSSQFKTIEDDLVHALVKSGCIPENHGTEMKKMSFQRCARTDKGVSAAGQVVSLKLWLIDDVMEKINGQLPAQIRILGLKRVTGGFNSKNKCDARTYSYMLPTFSFAHKDSDKQDQEYRLNKETLERANVLFSCYKGTHNFHNFTSQKAPRDPSAKRYIMEMYLEEPFSRQGMEFAVIKVKGQSFMMHQIRKMIGLVIAVLKGYADDSIIERSWGQEKVDIPKAPGLGLVLERVHFEKYNMRFGSDGLHEPLDWVEEEGKIAAFKEQHIYPTIIQTEIEEKSMVNWLDTLPIHDFEATASGNQSAKAQVQLFFSGLHPLFRMGPVLILCLNQCKPYTLLLLQGQKLSNFVK</sequence>
<dbReference type="Pfam" id="PF01416">
    <property type="entry name" value="PseudoU_synth_1"/>
    <property type="match status" value="1"/>
</dbReference>
<dbReference type="InterPro" id="IPR001406">
    <property type="entry name" value="PsdUridine_synth_TruA"/>
</dbReference>
<comment type="caution">
    <text evidence="6">The sequence shown here is derived from an EMBL/GenBank/DDBJ whole genome shotgun (WGS) entry which is preliminary data.</text>
</comment>
<accession>A0ABS2XSI3</accession>
<name>A0ABS2XSI3_POLSP</name>
<evidence type="ECO:0000256" key="3">
    <source>
        <dbReference type="ARBA" id="ARBA00023235"/>
    </source>
</evidence>
<comment type="similarity">
    <text evidence="1">Belongs to the tRNA pseudouridine synthase TruA family.</text>
</comment>
<dbReference type="Proteomes" id="UP001166093">
    <property type="component" value="Unassembled WGS sequence"/>
</dbReference>
<feature type="region of interest" description="Disordered" evidence="4">
    <location>
        <begin position="1"/>
        <end position="52"/>
    </location>
</feature>
<organism evidence="6 7">
    <name type="scientific">Polyodon spathula</name>
    <name type="common">North American paddlefish</name>
    <name type="synonym">Squalus spathula</name>
    <dbReference type="NCBI Taxonomy" id="7913"/>
    <lineage>
        <taxon>Eukaryota</taxon>
        <taxon>Metazoa</taxon>
        <taxon>Chordata</taxon>
        <taxon>Craniata</taxon>
        <taxon>Vertebrata</taxon>
        <taxon>Euteleostomi</taxon>
        <taxon>Actinopterygii</taxon>
        <taxon>Chondrostei</taxon>
        <taxon>Acipenseriformes</taxon>
        <taxon>Polyodontidae</taxon>
        <taxon>Polyodon</taxon>
    </lineage>
</organism>
<dbReference type="InterPro" id="IPR041708">
    <property type="entry name" value="PUS1/PUS2-like"/>
</dbReference>
<dbReference type="NCBIfam" id="TIGR00071">
    <property type="entry name" value="hisT_truA"/>
    <property type="match status" value="1"/>
</dbReference>
<keyword evidence="3" id="KW-0413">Isomerase</keyword>
<feature type="compositionally biased region" description="Basic and acidic residues" evidence="4">
    <location>
        <begin position="16"/>
        <end position="30"/>
    </location>
</feature>
<dbReference type="InterPro" id="IPR020094">
    <property type="entry name" value="TruA/RsuA/RluB/E/F_N"/>
</dbReference>
<dbReference type="InterPro" id="IPR020103">
    <property type="entry name" value="PsdUridine_synth_cat_dom_sf"/>
</dbReference>
<keyword evidence="2" id="KW-0819">tRNA processing</keyword>
<feature type="non-terminal residue" evidence="6">
    <location>
        <position position="1"/>
    </location>
</feature>
<dbReference type="Gene3D" id="3.30.70.580">
    <property type="entry name" value="Pseudouridine synthase I, catalytic domain, N-terminal subdomain"/>
    <property type="match status" value="1"/>
</dbReference>
<dbReference type="PANTHER" id="PTHR11142:SF4">
    <property type="entry name" value="PSEUDOURIDYLATE SYNTHASE 1 HOMOLOG"/>
    <property type="match status" value="1"/>
</dbReference>
<proteinExistence type="inferred from homology"/>
<dbReference type="EMBL" id="JAAWVQ010064773">
    <property type="protein sequence ID" value="MBN3276988.1"/>
    <property type="molecule type" value="Genomic_DNA"/>
</dbReference>
<keyword evidence="7" id="KW-1185">Reference proteome</keyword>
<gene>
    <name evidence="6" type="primary">Pus1_1</name>
    <name evidence="6" type="ORF">GTO93_0020965</name>
</gene>
<feature type="non-terminal residue" evidence="6">
    <location>
        <position position="427"/>
    </location>
</feature>
<dbReference type="InterPro" id="IPR020097">
    <property type="entry name" value="PsdUridine_synth_TruA_a/b_dom"/>
</dbReference>
<feature type="domain" description="Pseudouridine synthase I TruA alpha/beta" evidence="5">
    <location>
        <begin position="211"/>
        <end position="313"/>
    </location>
</feature>
<evidence type="ECO:0000256" key="2">
    <source>
        <dbReference type="ARBA" id="ARBA00022694"/>
    </source>
</evidence>